<dbReference type="Gene3D" id="3.50.50.60">
    <property type="entry name" value="FAD/NAD(P)-binding domain"/>
    <property type="match status" value="2"/>
</dbReference>
<proteinExistence type="inferred from homology"/>
<keyword evidence="9" id="KW-0411">Iron-sulfur</keyword>
<evidence type="ECO:0000256" key="2">
    <source>
        <dbReference type="ARBA" id="ARBA00006442"/>
    </source>
</evidence>
<dbReference type="PRINTS" id="PR00368">
    <property type="entry name" value="FADPNR"/>
</dbReference>
<reference evidence="11 12" key="1">
    <citation type="submission" date="2024-02" db="EMBL/GenBank/DDBJ databases">
        <authorList>
            <person name="Daric V."/>
            <person name="Darras S."/>
        </authorList>
    </citation>
    <scope>NUCLEOTIDE SEQUENCE [LARGE SCALE GENOMIC DNA]</scope>
</reference>
<evidence type="ECO:0000256" key="7">
    <source>
        <dbReference type="ARBA" id="ARBA00023002"/>
    </source>
</evidence>
<evidence type="ECO:0000259" key="10">
    <source>
        <dbReference type="PROSITE" id="PS51296"/>
    </source>
</evidence>
<evidence type="ECO:0000256" key="4">
    <source>
        <dbReference type="ARBA" id="ARBA00022714"/>
    </source>
</evidence>
<evidence type="ECO:0000256" key="5">
    <source>
        <dbReference type="ARBA" id="ARBA00022723"/>
    </source>
</evidence>
<comment type="similarity">
    <text evidence="2">Belongs to the FAD-dependent oxidoreductase family.</text>
</comment>
<name>A0ABP0FHB8_CLALP</name>
<evidence type="ECO:0000256" key="9">
    <source>
        <dbReference type="ARBA" id="ARBA00023014"/>
    </source>
</evidence>
<dbReference type="Pfam" id="PF07992">
    <property type="entry name" value="Pyr_redox_2"/>
    <property type="match status" value="1"/>
</dbReference>
<evidence type="ECO:0000256" key="1">
    <source>
        <dbReference type="ARBA" id="ARBA00001974"/>
    </source>
</evidence>
<dbReference type="PANTHER" id="PTHR43557:SF2">
    <property type="entry name" value="RIESKE DOMAIN-CONTAINING PROTEIN-RELATED"/>
    <property type="match status" value="1"/>
</dbReference>
<keyword evidence="12" id="KW-1185">Reference proteome</keyword>
<protein>
    <recommendedName>
        <fullName evidence="10">Rieske domain-containing protein</fullName>
    </recommendedName>
</protein>
<keyword evidence="4" id="KW-0001">2Fe-2S</keyword>
<dbReference type="InterPro" id="IPR023753">
    <property type="entry name" value="FAD/NAD-binding_dom"/>
</dbReference>
<evidence type="ECO:0000256" key="6">
    <source>
        <dbReference type="ARBA" id="ARBA00022827"/>
    </source>
</evidence>
<dbReference type="InterPro" id="IPR028202">
    <property type="entry name" value="Reductase_C"/>
</dbReference>
<dbReference type="InterPro" id="IPR036188">
    <property type="entry name" value="FAD/NAD-bd_sf"/>
</dbReference>
<evidence type="ECO:0000256" key="8">
    <source>
        <dbReference type="ARBA" id="ARBA00023004"/>
    </source>
</evidence>
<organism evidence="11 12">
    <name type="scientific">Clavelina lepadiformis</name>
    <name type="common">Light-bulb sea squirt</name>
    <name type="synonym">Ascidia lepadiformis</name>
    <dbReference type="NCBI Taxonomy" id="159417"/>
    <lineage>
        <taxon>Eukaryota</taxon>
        <taxon>Metazoa</taxon>
        <taxon>Chordata</taxon>
        <taxon>Tunicata</taxon>
        <taxon>Ascidiacea</taxon>
        <taxon>Aplousobranchia</taxon>
        <taxon>Clavelinidae</taxon>
        <taxon>Clavelina</taxon>
    </lineage>
</organism>
<sequence>MSFCKSLLFASPRLFCRSLNQTRTLCYFNSSPHFKPAVSSSGFSFAKRSAVYNIRRKMGGNATKEEMLEVFACKVSDMKDGEMREITVGDGKALLVRDKGEYSAIGPKCTHYGAPLVKGALRNGHVRCPWHGACFNVKTGDIEDFPGLDCVPKHEVLIQDGDKVVIRAAKSALASHKRYKPMVQTQNDDGPHVLIIGSGPAAITCAETLRQKSFQGTVTIATMETHLPYDRTKLSKAMDIKPESIYLRPQEFFDTVNIRVLTGKRAKNINSLDQTVTFEDGDNMPFDKLLIATGGRPRTLPIPGWDLKNVFVLRTPDDANAIAAAAKDKNVVICGASFIGMEVASSLVSKAKSVSVCEFFSVPFERVLGKEVGLYLQRLHESKGVTFYMNASMVELKSDGSEVQRAILKDGSVLQADLVIAGVGVIPSTEFLGDSGISLTSHGFVNVDRYMRCMKKDSDGKDVFENIYAAGDIAMYPQKLRNWQPSNVQHWQMAHKHGRTAGTNMVVDKSDLQAVHSVPFFWTQQYGKSLRYTGYGVGYDDIVITGEVSEGKFCAYYTAGDDVVAVATMMSDPVAALMAQKMLDGEKISKSEIK</sequence>
<keyword evidence="7" id="KW-0560">Oxidoreductase</keyword>
<dbReference type="Pfam" id="PF14759">
    <property type="entry name" value="Reductase_C"/>
    <property type="match status" value="1"/>
</dbReference>
<dbReference type="Gene3D" id="3.30.390.30">
    <property type="match status" value="1"/>
</dbReference>
<accession>A0ABP0FHB8</accession>
<evidence type="ECO:0000313" key="12">
    <source>
        <dbReference type="Proteomes" id="UP001642483"/>
    </source>
</evidence>
<dbReference type="InterPro" id="IPR050446">
    <property type="entry name" value="FAD-oxidoreductase/Apoptosis"/>
</dbReference>
<keyword evidence="3" id="KW-0285">Flavoprotein</keyword>
<dbReference type="InterPro" id="IPR017941">
    <property type="entry name" value="Rieske_2Fe-2S"/>
</dbReference>
<keyword evidence="5" id="KW-0479">Metal-binding</keyword>
<dbReference type="Pfam" id="PF00355">
    <property type="entry name" value="Rieske"/>
    <property type="match status" value="1"/>
</dbReference>
<gene>
    <name evidence="11" type="ORF">CVLEPA_LOCUS9341</name>
</gene>
<dbReference type="PRINTS" id="PR00469">
    <property type="entry name" value="PNDRDTASEII"/>
</dbReference>
<feature type="domain" description="Rieske" evidence="10">
    <location>
        <begin position="70"/>
        <end position="165"/>
    </location>
</feature>
<keyword evidence="6" id="KW-0274">FAD</keyword>
<dbReference type="SUPFAM" id="SSF50022">
    <property type="entry name" value="ISP domain"/>
    <property type="match status" value="1"/>
</dbReference>
<evidence type="ECO:0000256" key="3">
    <source>
        <dbReference type="ARBA" id="ARBA00022630"/>
    </source>
</evidence>
<dbReference type="InterPro" id="IPR016156">
    <property type="entry name" value="FAD/NAD-linked_Rdtase_dimer_sf"/>
</dbReference>
<evidence type="ECO:0000313" key="11">
    <source>
        <dbReference type="EMBL" id="CAK8679077.1"/>
    </source>
</evidence>
<dbReference type="CDD" id="cd03478">
    <property type="entry name" value="Rieske_AIFL_N"/>
    <property type="match status" value="1"/>
</dbReference>
<dbReference type="PROSITE" id="PS51296">
    <property type="entry name" value="RIESKE"/>
    <property type="match status" value="1"/>
</dbReference>
<comment type="cofactor">
    <cofactor evidence="1">
        <name>FAD</name>
        <dbReference type="ChEBI" id="CHEBI:57692"/>
    </cofactor>
</comment>
<dbReference type="SUPFAM" id="SSF51905">
    <property type="entry name" value="FAD/NAD(P)-binding domain"/>
    <property type="match status" value="1"/>
</dbReference>
<dbReference type="SUPFAM" id="SSF55424">
    <property type="entry name" value="FAD/NAD-linked reductases, dimerisation (C-terminal) domain"/>
    <property type="match status" value="1"/>
</dbReference>
<keyword evidence="8" id="KW-0408">Iron</keyword>
<dbReference type="Proteomes" id="UP001642483">
    <property type="component" value="Unassembled WGS sequence"/>
</dbReference>
<dbReference type="PANTHER" id="PTHR43557">
    <property type="entry name" value="APOPTOSIS-INDUCING FACTOR 1"/>
    <property type="match status" value="1"/>
</dbReference>
<dbReference type="InterPro" id="IPR036922">
    <property type="entry name" value="Rieske_2Fe-2S_sf"/>
</dbReference>
<comment type="caution">
    <text evidence="11">The sequence shown here is derived from an EMBL/GenBank/DDBJ whole genome shotgun (WGS) entry which is preliminary data.</text>
</comment>
<dbReference type="EMBL" id="CAWYQH010000057">
    <property type="protein sequence ID" value="CAK8679077.1"/>
    <property type="molecule type" value="Genomic_DNA"/>
</dbReference>
<dbReference type="Gene3D" id="2.102.10.10">
    <property type="entry name" value="Rieske [2Fe-2S] iron-sulphur domain"/>
    <property type="match status" value="1"/>
</dbReference>